<dbReference type="GO" id="GO:0043484">
    <property type="term" value="P:regulation of RNA splicing"/>
    <property type="evidence" value="ECO:0007669"/>
    <property type="project" value="TreeGrafter"/>
</dbReference>
<dbReference type="AlphaFoldDB" id="A0A9D4NQ99"/>
<dbReference type="GO" id="GO:0005524">
    <property type="term" value="F:ATP binding"/>
    <property type="evidence" value="ECO:0007669"/>
    <property type="project" value="UniProtKB-UniRule"/>
</dbReference>
<proteinExistence type="inferred from homology"/>
<evidence type="ECO:0000256" key="5">
    <source>
        <dbReference type="ARBA" id="ARBA00022840"/>
    </source>
</evidence>
<dbReference type="CDD" id="cd14134">
    <property type="entry name" value="PKc_CLK"/>
    <property type="match status" value="1"/>
</dbReference>
<dbReference type="InterPro" id="IPR017441">
    <property type="entry name" value="Protein_kinase_ATP_BS"/>
</dbReference>
<dbReference type="GO" id="GO:0005634">
    <property type="term" value="C:nucleus"/>
    <property type="evidence" value="ECO:0007669"/>
    <property type="project" value="TreeGrafter"/>
</dbReference>
<dbReference type="PROSITE" id="PS00108">
    <property type="entry name" value="PROTEIN_KINASE_ST"/>
    <property type="match status" value="1"/>
</dbReference>
<dbReference type="GO" id="GO:0004674">
    <property type="term" value="F:protein serine/threonine kinase activity"/>
    <property type="evidence" value="ECO:0007669"/>
    <property type="project" value="UniProtKB-KW"/>
</dbReference>
<feature type="compositionally biased region" description="Polar residues" evidence="8">
    <location>
        <begin position="39"/>
        <end position="48"/>
    </location>
</feature>
<keyword evidence="2" id="KW-0808">Transferase</keyword>
<dbReference type="InterPro" id="IPR011009">
    <property type="entry name" value="Kinase-like_dom_sf"/>
</dbReference>
<dbReference type="Proteomes" id="UP000828236">
    <property type="component" value="Unassembled WGS sequence"/>
</dbReference>
<keyword evidence="4" id="KW-0418">Kinase</keyword>
<protein>
    <recommendedName>
        <fullName evidence="9">Protein kinase domain-containing protein</fullName>
    </recommendedName>
</protein>
<feature type="compositionally biased region" description="Basic and acidic residues" evidence="8">
    <location>
        <begin position="423"/>
        <end position="433"/>
    </location>
</feature>
<feature type="region of interest" description="Disordered" evidence="8">
    <location>
        <begin position="225"/>
        <end position="499"/>
    </location>
</feature>
<feature type="compositionally biased region" description="Polar residues" evidence="8">
    <location>
        <begin position="253"/>
        <end position="271"/>
    </location>
</feature>
<dbReference type="PROSITE" id="PS50011">
    <property type="entry name" value="PROTEIN_KINASE_DOM"/>
    <property type="match status" value="1"/>
</dbReference>
<name>A0A9D4NQ99_DERFA</name>
<dbReference type="InterPro" id="IPR051175">
    <property type="entry name" value="CLK_kinases"/>
</dbReference>
<dbReference type="Gene3D" id="1.10.510.10">
    <property type="entry name" value="Transferase(Phosphotransferase) domain 1"/>
    <property type="match status" value="1"/>
</dbReference>
<keyword evidence="5 7" id="KW-0067">ATP-binding</keyword>
<evidence type="ECO:0000256" key="4">
    <source>
        <dbReference type="ARBA" id="ARBA00022777"/>
    </source>
</evidence>
<dbReference type="Gene3D" id="3.30.200.20">
    <property type="entry name" value="Phosphorylase Kinase, domain 1"/>
    <property type="match status" value="1"/>
</dbReference>
<reference evidence="10" key="1">
    <citation type="submission" date="2020-06" db="EMBL/GenBank/DDBJ databases">
        <authorList>
            <person name="Ji K."/>
            <person name="Li J."/>
        </authorList>
    </citation>
    <scope>NUCLEOTIDE SEQUENCE</scope>
    <source>
        <strain evidence="10">JKM2019</strain>
        <tissue evidence="10">Whole body</tissue>
    </source>
</reference>
<dbReference type="InterPro" id="IPR008271">
    <property type="entry name" value="Ser/Thr_kinase_AS"/>
</dbReference>
<evidence type="ECO:0000313" key="10">
    <source>
        <dbReference type="EMBL" id="KAH7636303.1"/>
    </source>
</evidence>
<evidence type="ECO:0000256" key="2">
    <source>
        <dbReference type="ARBA" id="ARBA00022679"/>
    </source>
</evidence>
<dbReference type="PANTHER" id="PTHR45646">
    <property type="entry name" value="SERINE/THREONINE-PROTEIN KINASE DOA-RELATED"/>
    <property type="match status" value="1"/>
</dbReference>
<feature type="region of interest" description="Disordered" evidence="8">
    <location>
        <begin position="25"/>
        <end position="98"/>
    </location>
</feature>
<gene>
    <name evidence="10" type="ORF">HUG17_10273</name>
</gene>
<evidence type="ECO:0000256" key="6">
    <source>
        <dbReference type="ARBA" id="ARBA00037966"/>
    </source>
</evidence>
<dbReference type="InterPro" id="IPR000719">
    <property type="entry name" value="Prot_kinase_dom"/>
</dbReference>
<feature type="compositionally biased region" description="Low complexity" evidence="8">
    <location>
        <begin position="76"/>
        <end position="87"/>
    </location>
</feature>
<comment type="caution">
    <text evidence="10">The sequence shown here is derived from an EMBL/GenBank/DDBJ whole genome shotgun (WGS) entry which is preliminary data.</text>
</comment>
<dbReference type="Pfam" id="PF00069">
    <property type="entry name" value="Pkinase"/>
    <property type="match status" value="1"/>
</dbReference>
<feature type="compositionally biased region" description="Low complexity" evidence="8">
    <location>
        <begin position="472"/>
        <end position="482"/>
    </location>
</feature>
<dbReference type="PROSITE" id="PS00107">
    <property type="entry name" value="PROTEIN_KINASE_ATP"/>
    <property type="match status" value="1"/>
</dbReference>
<dbReference type="EMBL" id="SDOV01000010">
    <property type="protein sequence ID" value="KAH7636303.1"/>
    <property type="molecule type" value="Genomic_DNA"/>
</dbReference>
<feature type="compositionally biased region" description="Low complexity" evidence="8">
    <location>
        <begin position="398"/>
        <end position="422"/>
    </location>
</feature>
<dbReference type="SUPFAM" id="SSF56112">
    <property type="entry name" value="Protein kinase-like (PK-like)"/>
    <property type="match status" value="1"/>
</dbReference>
<comment type="similarity">
    <text evidence="6">Belongs to the protein kinase superfamily. CMGC Ser/Thr protein kinase family. Lammer subfamily.</text>
</comment>
<feature type="domain" description="Protein kinase" evidence="9">
    <location>
        <begin position="517"/>
        <end position="832"/>
    </location>
</feature>
<feature type="compositionally biased region" description="Basic residues" evidence="8">
    <location>
        <begin position="285"/>
        <end position="294"/>
    </location>
</feature>
<accession>A0A9D4NQ99</accession>
<dbReference type="SMART" id="SM00220">
    <property type="entry name" value="S_TKc"/>
    <property type="match status" value="1"/>
</dbReference>
<evidence type="ECO:0000256" key="7">
    <source>
        <dbReference type="PROSITE-ProRule" id="PRU10141"/>
    </source>
</evidence>
<dbReference type="PANTHER" id="PTHR45646:SF11">
    <property type="entry name" value="SERINE_THREONINE-PROTEIN KINASE DOA"/>
    <property type="match status" value="1"/>
</dbReference>
<evidence type="ECO:0000256" key="8">
    <source>
        <dbReference type="SAM" id="MobiDB-lite"/>
    </source>
</evidence>
<feature type="compositionally biased region" description="Low complexity" evidence="8">
    <location>
        <begin position="450"/>
        <end position="461"/>
    </location>
</feature>
<evidence type="ECO:0000256" key="3">
    <source>
        <dbReference type="ARBA" id="ARBA00022741"/>
    </source>
</evidence>
<keyword evidence="3 7" id="KW-0547">Nucleotide-binding</keyword>
<keyword evidence="1" id="KW-0723">Serine/threonine-protein kinase</keyword>
<evidence type="ECO:0000259" key="9">
    <source>
        <dbReference type="PROSITE" id="PS50011"/>
    </source>
</evidence>
<evidence type="ECO:0000256" key="1">
    <source>
        <dbReference type="ARBA" id="ARBA00022527"/>
    </source>
</evidence>
<feature type="compositionally biased region" description="Pro residues" evidence="8">
    <location>
        <begin position="28"/>
        <end position="38"/>
    </location>
</feature>
<feature type="binding site" evidence="7">
    <location>
        <position position="546"/>
    </location>
    <ligand>
        <name>ATP</name>
        <dbReference type="ChEBI" id="CHEBI:30616"/>
    </ligand>
</feature>
<organism evidence="10">
    <name type="scientific">Dermatophagoides farinae</name>
    <name type="common">American house dust mite</name>
    <dbReference type="NCBI Taxonomy" id="6954"/>
    <lineage>
        <taxon>Eukaryota</taxon>
        <taxon>Metazoa</taxon>
        <taxon>Ecdysozoa</taxon>
        <taxon>Arthropoda</taxon>
        <taxon>Chelicerata</taxon>
        <taxon>Arachnida</taxon>
        <taxon>Acari</taxon>
        <taxon>Acariformes</taxon>
        <taxon>Sarcoptiformes</taxon>
        <taxon>Astigmata</taxon>
        <taxon>Psoroptidia</taxon>
        <taxon>Analgoidea</taxon>
        <taxon>Pyroglyphidae</taxon>
        <taxon>Dermatophagoidinae</taxon>
        <taxon>Dermatophagoides</taxon>
    </lineage>
</organism>
<sequence>MFILDSLVRFAKRLVIVGASQFIQQQQQPPPSPPPPPQTVQTCSIDCSSSDHDNQTKSIFSPSSSSLPHPLPHPTPSSLSLPSSSSSVRTKKQLRNRTDSIITKNRFYKETITTKHRQIVIRHDSNVANHTRQQQLRKIETKKNLKKSSDNCKLLRRSSRIRQRQQLQRKPSSPGLAIVTKKSRLTSAISTLVQNKTTILTQYYRNHRYNNSSRYDDDVVNKYRISENYRKRQQQSPSYSRRRDRRYNHSDSFESSQDFDAGSQQSSSISDYHNHNKHRSDYRYRNRSSSRSRQRYANPTMYTSMKMNYRRKRDDHNGNDGYKSKRRRISNDDYDNGDEYRGHYPHCRSRSDHRQHNHRRRHSNSDNHCRRRYRQQSCSLSSAEDGRSRRKRQDYNRRSSSSTRSTSSSSSIYTHSSYSSTSERSHERRKHSESVSVWSERTSDEDRSSKQQTHHQSQQQQKSDHHRKGGHNNHNNNNNSSNHHYHQKNQTESTTTIEDDQHGHLIYKNGDILQDKYEILATLGEGTFGKVIRVRNLKTNNALALKIIKNVDKYREAAMFEIKVLQTIAERDPKGRNLCVRMFDWFDYHGHICIAFEMLGLSVFDFMKDNNFQPYPIDQIRHIGYQLIFSVKFLHENELTHTDLKPENILFLNSEYDVELTKKRKEIRRVKNTDIRLIDFGSATFDYEHHSKIVSTRHYRAPEVILELGWSHPCDAWSVGCILFELYQGMTLFQTHDNLEHLAMMERILGPLPYRMSRKSKTRYYYHGKLMDWDERSAAGRYVRENCKPLHRYIIQPDNDDHRNLFDLISQLLEYEPNNRLSLQDALDHPFFKRLPSEQRLHDDDKS</sequence>
<reference evidence="10" key="2">
    <citation type="journal article" date="2021" name="World Allergy Organ. J.">
        <title>Chromosome-level assembly of Dermatophagoides farinae genome and transcriptome reveals two novel allergens Der f 37 and Der f 39.</title>
        <authorList>
            <person name="Chen J."/>
            <person name="Cai Z."/>
            <person name="Fan D."/>
            <person name="Hu J."/>
            <person name="Hou Y."/>
            <person name="He Y."/>
            <person name="Zhang Z."/>
            <person name="Zhao Z."/>
            <person name="Gao P."/>
            <person name="Hu W."/>
            <person name="Sun J."/>
            <person name="Li J."/>
            <person name="Ji K."/>
        </authorList>
    </citation>
    <scope>NUCLEOTIDE SEQUENCE</scope>
    <source>
        <strain evidence="10">JKM2019</strain>
    </source>
</reference>